<dbReference type="SUPFAM" id="SSF54403">
    <property type="entry name" value="Cystatin/monellin"/>
    <property type="match status" value="1"/>
</dbReference>
<evidence type="ECO:0000313" key="1">
    <source>
        <dbReference type="EMBL" id="EJK63915.1"/>
    </source>
</evidence>
<dbReference type="EMBL" id="AGNL01017880">
    <property type="protein sequence ID" value="EJK63915.1"/>
    <property type="molecule type" value="Genomic_DNA"/>
</dbReference>
<evidence type="ECO:0008006" key="3">
    <source>
        <dbReference type="Google" id="ProtNLM"/>
    </source>
</evidence>
<dbReference type="Proteomes" id="UP000266841">
    <property type="component" value="Unassembled WGS sequence"/>
</dbReference>
<keyword evidence="2" id="KW-1185">Reference proteome</keyword>
<organism evidence="1 2">
    <name type="scientific">Thalassiosira oceanica</name>
    <name type="common">Marine diatom</name>
    <dbReference type="NCBI Taxonomy" id="159749"/>
    <lineage>
        <taxon>Eukaryota</taxon>
        <taxon>Sar</taxon>
        <taxon>Stramenopiles</taxon>
        <taxon>Ochrophyta</taxon>
        <taxon>Bacillariophyta</taxon>
        <taxon>Coscinodiscophyceae</taxon>
        <taxon>Thalassiosirophycidae</taxon>
        <taxon>Thalassiosirales</taxon>
        <taxon>Thalassiosiraceae</taxon>
        <taxon>Thalassiosira</taxon>
    </lineage>
</organism>
<dbReference type="InterPro" id="IPR046350">
    <property type="entry name" value="Cystatin_sf"/>
</dbReference>
<reference evidence="1 2" key="1">
    <citation type="journal article" date="2012" name="Genome Biol.">
        <title>Genome and low-iron response of an oceanic diatom adapted to chronic iron limitation.</title>
        <authorList>
            <person name="Lommer M."/>
            <person name="Specht M."/>
            <person name="Roy A.S."/>
            <person name="Kraemer L."/>
            <person name="Andreson R."/>
            <person name="Gutowska M.A."/>
            <person name="Wolf J."/>
            <person name="Bergner S.V."/>
            <person name="Schilhabel M.B."/>
            <person name="Klostermeier U.C."/>
            <person name="Beiko R.G."/>
            <person name="Rosenstiel P."/>
            <person name="Hippler M."/>
            <person name="Laroche J."/>
        </authorList>
    </citation>
    <scope>NUCLEOTIDE SEQUENCE [LARGE SCALE GENOMIC DNA]</scope>
    <source>
        <strain evidence="1 2">CCMP1005</strain>
    </source>
</reference>
<evidence type="ECO:0000313" key="2">
    <source>
        <dbReference type="Proteomes" id="UP000266841"/>
    </source>
</evidence>
<accession>K0SEX4</accession>
<dbReference type="Gene3D" id="3.10.450.10">
    <property type="match status" value="1"/>
</dbReference>
<proteinExistence type="predicted"/>
<feature type="non-terminal residue" evidence="1">
    <location>
        <position position="1"/>
    </location>
</feature>
<name>K0SEX4_THAOC</name>
<comment type="caution">
    <text evidence="1">The sequence shown here is derived from an EMBL/GenBank/DDBJ whole genome shotgun (WGS) entry which is preliminary data.</text>
</comment>
<dbReference type="AlphaFoldDB" id="K0SEX4"/>
<dbReference type="OrthoDB" id="2016588at2759"/>
<dbReference type="eggNOG" id="ENOG502QZF1">
    <property type="taxonomic scope" value="Eukaryota"/>
</dbReference>
<protein>
    <recommendedName>
        <fullName evidence="3">Cystatin domain-containing protein</fullName>
    </recommendedName>
</protein>
<gene>
    <name evidence="1" type="ORF">THAOC_15400</name>
</gene>
<sequence>PSDYLRLEARTAERIDIPPIILDSSFDVSTWTSVCPRARDQHPPVAVAAIATPLEFELTPGTARRPSISAVCGVGRTVRESSRQETSMQQRHLSVCLSILLGAIFLFRGGASSERVQRSENIGMSQEQRVRRTVGGYSDVTSEELSSAEFLELATFVMQEYARGSSSSQFITGLSAEEISGIQTQVLEGSRQVVAGLNYRLTICITRNGACIGALKDVTIYKPLPAMHAPPRVTSWGKYLSCTDEAIASRIQESEETKALMVDRSFEEEREEAEPDA</sequence>